<dbReference type="InterPro" id="IPR050678">
    <property type="entry name" value="DNA_Partitioning_ATPase"/>
</dbReference>
<dbReference type="PATRIC" id="fig|698738.3.peg.4070"/>
<dbReference type="HOGENOM" id="CLU_037612_1_3_6"/>
<dbReference type="STRING" id="698738.OLEAN_C39110"/>
<dbReference type="Pfam" id="PF13614">
    <property type="entry name" value="AAA_31"/>
    <property type="match status" value="1"/>
</dbReference>
<accession>R4YSK3</accession>
<dbReference type="PANTHER" id="PTHR13696">
    <property type="entry name" value="P-LOOP CONTAINING NUCLEOSIDE TRIPHOSPHATE HYDROLASE"/>
    <property type="match status" value="1"/>
</dbReference>
<evidence type="ECO:0000313" key="3">
    <source>
        <dbReference type="EMBL" id="CCK78087.1"/>
    </source>
</evidence>
<sequence>MSKILVVANQKGGVGKTTTAVNLSASLAATKRKVLMVDLDPQGNATMGSGIDKHELEQSLYEVLTGKCLISEAIVTSESAGFDVLPTNANLTAAEVELMDLPQRETRLRSALEKVSANYDYIIIDCPPSLSMLTINAMVAAQGVLIPMQCEYYALEGLSALIQTIEKIKSNLNPELKIEGILRTMYDPRNSLTTDVSTQLITHFGDKVYSTVIPRNVRLAEAPSYGLPALAYDKNSRGAIAYLALAGEINRRTNSKNPAAKKITPAKTITKKVAS</sequence>
<reference evidence="3 4" key="1">
    <citation type="journal article" date="2013" name="Nat. Commun.">
        <title>Genome sequence and functional genomic analysis of the oil-degrading bacterium Oleispira antarctica.</title>
        <authorList>
            <person name="Kube M."/>
            <person name="Chernikova T.N."/>
            <person name="Al-Ramahi Y."/>
            <person name="Beloqui A."/>
            <person name="Lopez-Cortez N."/>
            <person name="Guazzaroni M.E."/>
            <person name="Heipieper H.J."/>
            <person name="Klages S."/>
            <person name="Kotsyurbenko O.R."/>
            <person name="Langer I."/>
            <person name="Nechitaylo T.Y."/>
            <person name="Lunsdorf H."/>
            <person name="Fernandez M."/>
            <person name="Juarez S."/>
            <person name="Ciordia S."/>
            <person name="Singer A."/>
            <person name="Kagan O."/>
            <person name="Egorova O."/>
            <person name="Petit P.A."/>
            <person name="Stogios P."/>
            <person name="Kim Y."/>
            <person name="Tchigvintsev A."/>
            <person name="Flick R."/>
            <person name="Denaro R."/>
            <person name="Genovese M."/>
            <person name="Albar J.P."/>
            <person name="Reva O.N."/>
            <person name="Martinez-Gomariz M."/>
            <person name="Tran H."/>
            <person name="Ferrer M."/>
            <person name="Savchenko A."/>
            <person name="Yakunin A.F."/>
            <person name="Yakimov M.M."/>
            <person name="Golyshina O.V."/>
            <person name="Reinhardt R."/>
            <person name="Golyshin P.N."/>
        </authorList>
    </citation>
    <scope>NUCLEOTIDE SEQUENCE [LARGE SCALE GENOMIC DNA]</scope>
</reference>
<dbReference type="Gene3D" id="3.40.50.300">
    <property type="entry name" value="P-loop containing nucleotide triphosphate hydrolases"/>
    <property type="match status" value="1"/>
</dbReference>
<dbReference type="CDD" id="cd02042">
    <property type="entry name" value="ParAB_family"/>
    <property type="match status" value="1"/>
</dbReference>
<dbReference type="AlphaFoldDB" id="R4YSK3"/>
<dbReference type="Proteomes" id="UP000032749">
    <property type="component" value="Chromosome"/>
</dbReference>
<name>R4YSK3_OLEAN</name>
<dbReference type="EMBL" id="FO203512">
    <property type="protein sequence ID" value="CCK78087.1"/>
    <property type="molecule type" value="Genomic_DNA"/>
</dbReference>
<organism evidence="3 4">
    <name type="scientific">Oleispira antarctica RB-8</name>
    <dbReference type="NCBI Taxonomy" id="698738"/>
    <lineage>
        <taxon>Bacteria</taxon>
        <taxon>Pseudomonadati</taxon>
        <taxon>Pseudomonadota</taxon>
        <taxon>Gammaproteobacteria</taxon>
        <taxon>Oceanospirillales</taxon>
        <taxon>Oceanospirillaceae</taxon>
        <taxon>Oleispira</taxon>
    </lineage>
</organism>
<dbReference type="KEGG" id="oai:OLEAN_C39110"/>
<gene>
    <name evidence="3" type="primary">parA</name>
    <name evidence="3" type="ORF">OLEAN_C39110</name>
</gene>
<comment type="similarity">
    <text evidence="1">To B.subtilis soj.</text>
</comment>
<dbReference type="InterPro" id="IPR027417">
    <property type="entry name" value="P-loop_NTPase"/>
</dbReference>
<dbReference type="PANTHER" id="PTHR13696:SF52">
    <property type="entry name" value="PARA FAMILY PROTEIN CT_582"/>
    <property type="match status" value="1"/>
</dbReference>
<dbReference type="InterPro" id="IPR025669">
    <property type="entry name" value="AAA_dom"/>
</dbReference>
<feature type="domain" description="AAA" evidence="2">
    <location>
        <begin position="3"/>
        <end position="178"/>
    </location>
</feature>
<evidence type="ECO:0000259" key="2">
    <source>
        <dbReference type="Pfam" id="PF13614"/>
    </source>
</evidence>
<proteinExistence type="predicted"/>
<dbReference type="SUPFAM" id="SSF52540">
    <property type="entry name" value="P-loop containing nucleoside triphosphate hydrolases"/>
    <property type="match status" value="1"/>
</dbReference>
<dbReference type="OrthoDB" id="9815116at2"/>
<evidence type="ECO:0000313" key="4">
    <source>
        <dbReference type="Proteomes" id="UP000032749"/>
    </source>
</evidence>
<dbReference type="FunFam" id="3.40.50.300:FF:000285">
    <property type="entry name" value="Sporulation initiation inhibitor Soj"/>
    <property type="match status" value="1"/>
</dbReference>
<evidence type="ECO:0000256" key="1">
    <source>
        <dbReference type="ARBA" id="ARBA00060876"/>
    </source>
</evidence>
<protein>
    <submittedName>
        <fullName evidence="3">Chromosome partitioning ATPase</fullName>
    </submittedName>
</protein>
<keyword evidence="4" id="KW-1185">Reference proteome</keyword>